<organism evidence="2 3">
    <name type="scientific">Punica granatum</name>
    <name type="common">Pomegranate</name>
    <dbReference type="NCBI Taxonomy" id="22663"/>
    <lineage>
        <taxon>Eukaryota</taxon>
        <taxon>Viridiplantae</taxon>
        <taxon>Streptophyta</taxon>
        <taxon>Embryophyta</taxon>
        <taxon>Tracheophyta</taxon>
        <taxon>Spermatophyta</taxon>
        <taxon>Magnoliopsida</taxon>
        <taxon>eudicotyledons</taxon>
        <taxon>Gunneridae</taxon>
        <taxon>Pentapetalae</taxon>
        <taxon>rosids</taxon>
        <taxon>malvids</taxon>
        <taxon>Myrtales</taxon>
        <taxon>Lythraceae</taxon>
        <taxon>Punica</taxon>
    </lineage>
</organism>
<evidence type="ECO:0000313" key="2">
    <source>
        <dbReference type="EMBL" id="PKI68870.1"/>
    </source>
</evidence>
<proteinExistence type="predicted"/>
<comment type="caution">
    <text evidence="2">The sequence shown here is derived from an EMBL/GenBank/DDBJ whole genome shotgun (WGS) entry which is preliminary data.</text>
</comment>
<feature type="compositionally biased region" description="Pro residues" evidence="1">
    <location>
        <begin position="15"/>
        <end position="33"/>
    </location>
</feature>
<sequence length="814" mass="88833">MAEEDRVDISEEVNPPAPTCSQPPPTYAPPPLTPAGVLPAYSGAPSTHLPPLTSSGVPLQRVSLTSSTSDDHARIAALEGTINQLAASMTTNMAELFALLRGLNRASSSSTPPWDQGPTADPTSWIPPTQVLENTDVPTPPTTHTAAAHRFTIPYPPPPAPAAAPLPPATFLTSDQVLSAPPPVSMLAPTAAYTVPPPTPPLQPHTNFPYQAPPPINTTFLEPGTSIHTAQFASPTHFFTEADTEQERRLKRMEETIRVLQASEARPNTRYGDCSLFPGMRLPSKVKIPEFRTYEGTTDPRHHLRHYRGKMLQYWDYEEFVIHSFQDSLLGSALDWFMSLKAEDIPTWADLSRKFIDQMEGPTGKGEEPLKKAPATTTSSSGRRRKEVSVNAVNPAHPTPQQYSVNVTLNPYLTNLLFCTTTSTPTYGAVARCPPSPSIPTPGSEGFSANTTSPTPAKSTGRCGTTATPQAIPVPVGTAVGFARIDASPAPFVIDIPAREPYSDDKVSWTYEGGVGSLEQQFGVMGITRSGRLYKSPAAADKGKAPAIGVEAIPEAPPTPPKKVTEEEAEAFMKIIKASEYKVVEQMAKSPAHISLLALLLSSKPHREALLRLKFAVEERIITVKGEEDYAIYKETVVPYISVENDENLPFHSFETISVIWDYGEIGPSRADCMIGKVLLRHNYIPDTSLGARWQGINHPIEVEEYKHRRGLGFRPSCHEIIEARRGNHLQRLVMHYRRLNRGVQVPPLSHFFPGPPLIIGNSLDGPSSDLDDTSDTLPTVYAITEESPSGVHIRQELNNWTSVPRYSVVIADV</sequence>
<evidence type="ECO:0000313" key="3">
    <source>
        <dbReference type="Proteomes" id="UP000233551"/>
    </source>
</evidence>
<accession>A0A2I0KKN3</accession>
<feature type="region of interest" description="Disordered" evidence="1">
    <location>
        <begin position="1"/>
        <end position="56"/>
    </location>
</feature>
<keyword evidence="3" id="KW-1185">Reference proteome</keyword>
<reference evidence="2 3" key="1">
    <citation type="submission" date="2017-11" db="EMBL/GenBank/DDBJ databases">
        <title>De-novo sequencing of pomegranate (Punica granatum L.) genome.</title>
        <authorList>
            <person name="Akparov Z."/>
            <person name="Amiraslanov A."/>
            <person name="Hajiyeva S."/>
            <person name="Abbasov M."/>
            <person name="Kaur K."/>
            <person name="Hamwieh A."/>
            <person name="Solovyev V."/>
            <person name="Salamov A."/>
            <person name="Braich B."/>
            <person name="Kosarev P."/>
            <person name="Mahmoud A."/>
            <person name="Hajiyev E."/>
            <person name="Babayeva S."/>
            <person name="Izzatullayeva V."/>
            <person name="Mammadov A."/>
            <person name="Mammadov A."/>
            <person name="Sharifova S."/>
            <person name="Ojaghi J."/>
            <person name="Eynullazada K."/>
            <person name="Bayramov B."/>
            <person name="Abdulazimova A."/>
            <person name="Shahmuradov I."/>
        </authorList>
    </citation>
    <scope>NUCLEOTIDE SEQUENCE [LARGE SCALE GENOMIC DNA]</scope>
    <source>
        <strain evidence="3">cv. AG2017</strain>
        <tissue evidence="2">Leaf</tissue>
    </source>
</reference>
<evidence type="ECO:0000256" key="1">
    <source>
        <dbReference type="SAM" id="MobiDB-lite"/>
    </source>
</evidence>
<protein>
    <recommendedName>
        <fullName evidence="4">G-patch domain-containing protein</fullName>
    </recommendedName>
</protein>
<dbReference type="Proteomes" id="UP000233551">
    <property type="component" value="Unassembled WGS sequence"/>
</dbReference>
<evidence type="ECO:0008006" key="4">
    <source>
        <dbReference type="Google" id="ProtNLM"/>
    </source>
</evidence>
<dbReference type="STRING" id="22663.A0A2I0KKN3"/>
<dbReference type="EMBL" id="PGOL01000540">
    <property type="protein sequence ID" value="PKI68870.1"/>
    <property type="molecule type" value="Genomic_DNA"/>
</dbReference>
<dbReference type="PANTHER" id="PTHR32108">
    <property type="entry name" value="DNA-DIRECTED RNA POLYMERASE SUBUNIT ALPHA"/>
    <property type="match status" value="1"/>
</dbReference>
<gene>
    <name evidence="2" type="ORF">CRG98_010725</name>
</gene>
<dbReference type="PANTHER" id="PTHR32108:SF9">
    <property type="entry name" value="REVERSE TRANSCRIPTASE RNASE H-LIKE DOMAIN-CONTAINING PROTEIN"/>
    <property type="match status" value="1"/>
</dbReference>
<name>A0A2I0KKN3_PUNGR</name>
<feature type="region of interest" description="Disordered" evidence="1">
    <location>
        <begin position="359"/>
        <end position="397"/>
    </location>
</feature>
<feature type="compositionally biased region" description="Polar residues" evidence="1">
    <location>
        <begin position="447"/>
        <end position="469"/>
    </location>
</feature>
<feature type="region of interest" description="Disordered" evidence="1">
    <location>
        <begin position="439"/>
        <end position="469"/>
    </location>
</feature>
<dbReference type="AlphaFoldDB" id="A0A2I0KKN3"/>